<evidence type="ECO:0000259" key="2">
    <source>
        <dbReference type="PROSITE" id="PS50110"/>
    </source>
</evidence>
<dbReference type="InterPro" id="IPR001789">
    <property type="entry name" value="Sig_transdc_resp-reg_receiver"/>
</dbReference>
<evidence type="ECO:0000256" key="1">
    <source>
        <dbReference type="PROSITE-ProRule" id="PRU00169"/>
    </source>
</evidence>
<dbReference type="EMBL" id="JADWYS010000001">
    <property type="protein sequence ID" value="MBG9390328.1"/>
    <property type="molecule type" value="Genomic_DNA"/>
</dbReference>
<dbReference type="InterPro" id="IPR011006">
    <property type="entry name" value="CheY-like_superfamily"/>
</dbReference>
<name>A0A931H878_9BURK</name>
<protein>
    <submittedName>
        <fullName evidence="3">Response regulator</fullName>
    </submittedName>
</protein>
<comment type="caution">
    <text evidence="3">The sequence shown here is derived from an EMBL/GenBank/DDBJ whole genome shotgun (WGS) entry which is preliminary data.</text>
</comment>
<feature type="modified residue" description="4-aspartylphosphate" evidence="1">
    <location>
        <position position="46"/>
    </location>
</feature>
<organism evidence="3 4">
    <name type="scientific">Caenimonas aquaedulcis</name>
    <dbReference type="NCBI Taxonomy" id="2793270"/>
    <lineage>
        <taxon>Bacteria</taxon>
        <taxon>Pseudomonadati</taxon>
        <taxon>Pseudomonadota</taxon>
        <taxon>Betaproteobacteria</taxon>
        <taxon>Burkholderiales</taxon>
        <taxon>Comamonadaceae</taxon>
        <taxon>Caenimonas</taxon>
    </lineage>
</organism>
<keyword evidence="1" id="KW-0597">Phosphoprotein</keyword>
<dbReference type="GO" id="GO:0000160">
    <property type="term" value="P:phosphorelay signal transduction system"/>
    <property type="evidence" value="ECO:0007669"/>
    <property type="project" value="InterPro"/>
</dbReference>
<dbReference type="SMART" id="SM00448">
    <property type="entry name" value="REC"/>
    <property type="match status" value="1"/>
</dbReference>
<dbReference type="AlphaFoldDB" id="A0A931H878"/>
<keyword evidence="4" id="KW-1185">Reference proteome</keyword>
<dbReference type="SUPFAM" id="SSF52172">
    <property type="entry name" value="CheY-like"/>
    <property type="match status" value="1"/>
</dbReference>
<dbReference type="PANTHER" id="PTHR44520">
    <property type="entry name" value="RESPONSE REGULATOR RCP1-RELATED"/>
    <property type="match status" value="1"/>
</dbReference>
<dbReference type="Pfam" id="PF00072">
    <property type="entry name" value="Response_reg"/>
    <property type="match status" value="1"/>
</dbReference>
<gene>
    <name evidence="3" type="ORF">I5803_20015</name>
</gene>
<feature type="domain" description="Response regulatory" evidence="2">
    <location>
        <begin position="1"/>
        <end position="113"/>
    </location>
</feature>
<reference evidence="3" key="1">
    <citation type="submission" date="2020-11" db="EMBL/GenBank/DDBJ databases">
        <title>Bacterial whole genome sequence for Caenimonas sp. DR4.4.</title>
        <authorList>
            <person name="Le V."/>
            <person name="Ko S.-R."/>
            <person name="Ahn C.-Y."/>
            <person name="Oh H.-M."/>
        </authorList>
    </citation>
    <scope>NUCLEOTIDE SEQUENCE</scope>
    <source>
        <strain evidence="3">DR4.4</strain>
    </source>
</reference>
<dbReference type="Proteomes" id="UP000651050">
    <property type="component" value="Unassembled WGS sequence"/>
</dbReference>
<dbReference type="InterPro" id="IPR052893">
    <property type="entry name" value="TCS_response_regulator"/>
</dbReference>
<dbReference type="PROSITE" id="PS50110">
    <property type="entry name" value="RESPONSE_REGULATORY"/>
    <property type="match status" value="1"/>
</dbReference>
<evidence type="ECO:0000313" key="3">
    <source>
        <dbReference type="EMBL" id="MBG9390328.1"/>
    </source>
</evidence>
<evidence type="ECO:0000313" key="4">
    <source>
        <dbReference type="Proteomes" id="UP000651050"/>
    </source>
</evidence>
<proteinExistence type="predicted"/>
<dbReference type="PANTHER" id="PTHR44520:SF1">
    <property type="entry name" value="TWO-COMPONENT SYSTEM REGULATORY PROTEIN"/>
    <property type="match status" value="1"/>
</dbReference>
<sequence length="128" mass="14470">MALREVCDESRIVTAADGSDALDYLFGRGVHKDVDARKQPRLVILDLKLTKVHGLDVLKEMRASPITQWTPVVMLSASTEKAELDACYEAGANSVVRKTLDFEDLKRKMRQVYGFWVMVNEANRNSRV</sequence>
<accession>A0A931H878</accession>
<dbReference type="Gene3D" id="3.40.50.2300">
    <property type="match status" value="1"/>
</dbReference>